<dbReference type="SMART" id="SM00597">
    <property type="entry name" value="ZnF_TTF"/>
    <property type="match status" value="1"/>
</dbReference>
<dbReference type="Pfam" id="PF14291">
    <property type="entry name" value="DUF4371"/>
    <property type="match status" value="2"/>
</dbReference>
<keyword evidence="1" id="KW-1133">Transmembrane helix</keyword>
<protein>
    <recommendedName>
        <fullName evidence="2">TTF-type domain-containing protein</fullName>
    </recommendedName>
</protein>
<keyword evidence="1" id="KW-0472">Membrane</keyword>
<dbReference type="InterPro" id="IPR012337">
    <property type="entry name" value="RNaseH-like_sf"/>
</dbReference>
<gene>
    <name evidence="3" type="ORF">BRARA_G02903</name>
</gene>
<evidence type="ECO:0000259" key="2">
    <source>
        <dbReference type="SMART" id="SM00597"/>
    </source>
</evidence>
<feature type="transmembrane region" description="Helical" evidence="1">
    <location>
        <begin position="309"/>
        <end position="334"/>
    </location>
</feature>
<dbReference type="InterPro" id="IPR025398">
    <property type="entry name" value="DUF4371"/>
</dbReference>
<accession>A0A397YQG7</accession>
<dbReference type="SUPFAM" id="SSF53098">
    <property type="entry name" value="Ribonuclease H-like"/>
    <property type="match status" value="1"/>
</dbReference>
<dbReference type="PANTHER" id="PTHR45749">
    <property type="match status" value="1"/>
</dbReference>
<feature type="domain" description="TTF-type" evidence="2">
    <location>
        <begin position="72"/>
        <end position="159"/>
    </location>
</feature>
<evidence type="ECO:0000313" key="3">
    <source>
        <dbReference type="EMBL" id="RID55655.1"/>
    </source>
</evidence>
<feature type="transmembrane region" description="Helical" evidence="1">
    <location>
        <begin position="355"/>
        <end position="375"/>
    </location>
</feature>
<organism evidence="3 4">
    <name type="scientific">Brassica campestris</name>
    <name type="common">Field mustard</name>
    <dbReference type="NCBI Taxonomy" id="3711"/>
    <lineage>
        <taxon>Eukaryota</taxon>
        <taxon>Viridiplantae</taxon>
        <taxon>Streptophyta</taxon>
        <taxon>Embryophyta</taxon>
        <taxon>Tracheophyta</taxon>
        <taxon>Spermatophyta</taxon>
        <taxon>Magnoliopsida</taxon>
        <taxon>eudicotyledons</taxon>
        <taxon>Gunneridae</taxon>
        <taxon>Pentapetalae</taxon>
        <taxon>rosids</taxon>
        <taxon>malvids</taxon>
        <taxon>Brassicales</taxon>
        <taxon>Brassicaceae</taxon>
        <taxon>Brassiceae</taxon>
        <taxon>Brassica</taxon>
    </lineage>
</organism>
<dbReference type="EMBL" id="CM010634">
    <property type="protein sequence ID" value="RID55655.1"/>
    <property type="molecule type" value="Genomic_DNA"/>
</dbReference>
<dbReference type="InterPro" id="IPR006580">
    <property type="entry name" value="Znf_TTF"/>
</dbReference>
<evidence type="ECO:0000256" key="1">
    <source>
        <dbReference type="SAM" id="Phobius"/>
    </source>
</evidence>
<dbReference type="AlphaFoldDB" id="A0A397YQG7"/>
<dbReference type="Proteomes" id="UP000264353">
    <property type="component" value="Chromosome A7"/>
</dbReference>
<sequence length="392" mass="44899">MEKFLNGLKRKASSSSQNDLADLDDLPWNPTDRKRISEYHVNQRNEVIRKYLIIGPCQLRGHIFKQSMVGSILRRFNSAWFDQYPSCLEYTVKKDAAFCLNCYLNDAWTVDGFSGWNKFKKLSEHVGSVNNFYNNALNASIDVSRFLLRQRLPFRGHEEKEETANNGNFFELLKYTADHNDVVSKVVLRNASGNKQLTSPIIQKDIVHCFSEELVKKQMAVVLRFVDKNGIVKERFISLTHVTETSSSSLKSAIDSLFAKHGLSITKVRGQGYDGASNMKGEFNGLRSLISKENASAYYVHCFAHQLQLFVVAVAKNILMLETFFYMISLLLNVVHECVQKDGCDDSKRRQAHDLLGYINSFDFVFFLQVMVHILEITNSLSKALQKKIMRF</sequence>
<dbReference type="PANTHER" id="PTHR45749:SF36">
    <property type="entry name" value="ZINC FINGER MYM-TYPE PROTEIN 1-LIKE"/>
    <property type="match status" value="1"/>
</dbReference>
<proteinExistence type="predicted"/>
<name>A0A397YQG7_BRACM</name>
<keyword evidence="1" id="KW-0812">Transmembrane</keyword>
<evidence type="ECO:0000313" key="4">
    <source>
        <dbReference type="Proteomes" id="UP000264353"/>
    </source>
</evidence>
<reference evidence="3 4" key="1">
    <citation type="submission" date="2018-06" db="EMBL/GenBank/DDBJ databases">
        <title>WGS assembly of Brassica rapa FPsc.</title>
        <authorList>
            <person name="Bowman J."/>
            <person name="Kohchi T."/>
            <person name="Yamato K."/>
            <person name="Jenkins J."/>
            <person name="Shu S."/>
            <person name="Ishizaki K."/>
            <person name="Yamaoka S."/>
            <person name="Nishihama R."/>
            <person name="Nakamura Y."/>
            <person name="Berger F."/>
            <person name="Adam C."/>
            <person name="Aki S."/>
            <person name="Althoff F."/>
            <person name="Araki T."/>
            <person name="Arteaga-Vazquez M."/>
            <person name="Balasubrmanian S."/>
            <person name="Bauer D."/>
            <person name="Boehm C."/>
            <person name="Briginshaw L."/>
            <person name="Caballero-Perez J."/>
            <person name="Catarino B."/>
            <person name="Chen F."/>
            <person name="Chiyoda S."/>
            <person name="Chovatia M."/>
            <person name="Davies K."/>
            <person name="Delmans M."/>
            <person name="Demura T."/>
            <person name="Dierschke T."/>
            <person name="Dolan L."/>
            <person name="Dorantes-Acosta A."/>
            <person name="Eklund D."/>
            <person name="Florent S."/>
            <person name="Flores-Sandoval E."/>
            <person name="Fujiyama A."/>
            <person name="Fukuzawa H."/>
            <person name="Galik B."/>
            <person name="Grimanelli D."/>
            <person name="Grimwood J."/>
            <person name="Grossniklaus U."/>
            <person name="Hamada T."/>
            <person name="Haseloff J."/>
            <person name="Hetherington A."/>
            <person name="Higo A."/>
            <person name="Hirakawa Y."/>
            <person name="Hundley H."/>
            <person name="Ikeda Y."/>
            <person name="Inoue K."/>
            <person name="Inoue S."/>
            <person name="Ishida S."/>
            <person name="Jia Q."/>
            <person name="Kakita M."/>
            <person name="Kanazawa T."/>
            <person name="Kawai Y."/>
            <person name="Kawashima T."/>
            <person name="Kennedy M."/>
            <person name="Kinose K."/>
            <person name="Kinoshita T."/>
            <person name="Kohara Y."/>
            <person name="Koide E."/>
            <person name="Komatsu K."/>
            <person name="Kopischke S."/>
            <person name="Kubo M."/>
            <person name="Kyozuka J."/>
            <person name="Lagercrantz U."/>
            <person name="Lin S."/>
            <person name="Lindquist E."/>
            <person name="Lipzen A."/>
            <person name="Lu C."/>
            <person name="Luna E."/>
            <person name="Martienssen R."/>
            <person name="Minamino N."/>
            <person name="Mizutani M."/>
            <person name="Mizutani M."/>
            <person name="Mochizuki N."/>
            <person name="Monte I."/>
            <person name="Mosher R."/>
            <person name="Nagasaki H."/>
            <person name="Nakagami H."/>
            <person name="Naramoto S."/>
            <person name="Nishitani K."/>
            <person name="Ohtani M."/>
            <person name="Okamoto T."/>
            <person name="Okumura M."/>
            <person name="Phillips J."/>
            <person name="Pollak B."/>
            <person name="Reinders A."/>
            <person name="Roevekamp M."/>
            <person name="Sano R."/>
            <person name="Sawa S."/>
            <person name="Schmid M."/>
            <person name="Shirakawa M."/>
            <person name="Solano R."/>
            <person name="Spunde A."/>
            <person name="Suetsugu N."/>
            <person name="Sugano S."/>
            <person name="Sugiyama A."/>
            <person name="Sun R."/>
            <person name="Suzuki Y."/>
            <person name="Takenaka M."/>
            <person name="Takezawa D."/>
            <person name="Tomogane H."/>
            <person name="Tsuzuki M."/>
            <person name="Ueda T."/>
            <person name="Umeda M."/>
            <person name="Ward J."/>
            <person name="Watanabe Y."/>
            <person name="Yazaki K."/>
            <person name="Yokoyama R."/>
            <person name="Yoshitake Y."/>
            <person name="Yotsui I."/>
            <person name="Zachgo S."/>
            <person name="Schmutz J."/>
        </authorList>
    </citation>
    <scope>NUCLEOTIDE SEQUENCE [LARGE SCALE GENOMIC DNA]</scope>
    <source>
        <strain evidence="4">cv. B-3</strain>
    </source>
</reference>